<comment type="caution">
    <text evidence="2">The sequence shown here is derived from an EMBL/GenBank/DDBJ whole genome shotgun (WGS) entry which is preliminary data.</text>
</comment>
<keyword evidence="1" id="KW-0472">Membrane</keyword>
<keyword evidence="1" id="KW-0812">Transmembrane</keyword>
<dbReference type="EMBL" id="JAAGLQ010000648">
    <property type="protein sequence ID" value="NEA19854.1"/>
    <property type="molecule type" value="Genomic_DNA"/>
</dbReference>
<keyword evidence="1" id="KW-1133">Transmembrane helix</keyword>
<name>A0A6N9U7J9_STRHA</name>
<sequence>MRTTTTSTPAIIAITAGLAIGAALLTTRRPQRRDQPTTTQLADAHRAGYALALTHVSRGLLRAAPEEP</sequence>
<dbReference type="RefSeq" id="WP_164349428.1">
    <property type="nucleotide sequence ID" value="NZ_JAAGLQ010000648.1"/>
</dbReference>
<accession>A0A6N9U7J9</accession>
<protein>
    <submittedName>
        <fullName evidence="2">Uncharacterized protein</fullName>
    </submittedName>
</protein>
<dbReference type="AlphaFoldDB" id="A0A6N9U7J9"/>
<gene>
    <name evidence="2" type="ORF">G3I29_31255</name>
</gene>
<dbReference type="Proteomes" id="UP000471293">
    <property type="component" value="Unassembled WGS sequence"/>
</dbReference>
<evidence type="ECO:0000313" key="3">
    <source>
        <dbReference type="Proteomes" id="UP000471293"/>
    </source>
</evidence>
<proteinExistence type="predicted"/>
<organism evidence="2 3">
    <name type="scientific">Streptomyces halstedii</name>
    <dbReference type="NCBI Taxonomy" id="1944"/>
    <lineage>
        <taxon>Bacteria</taxon>
        <taxon>Bacillati</taxon>
        <taxon>Actinomycetota</taxon>
        <taxon>Actinomycetes</taxon>
        <taxon>Kitasatosporales</taxon>
        <taxon>Streptomycetaceae</taxon>
        <taxon>Streptomyces</taxon>
    </lineage>
</organism>
<evidence type="ECO:0000313" key="2">
    <source>
        <dbReference type="EMBL" id="NEA19854.1"/>
    </source>
</evidence>
<feature type="transmembrane region" description="Helical" evidence="1">
    <location>
        <begin position="6"/>
        <end position="25"/>
    </location>
</feature>
<reference evidence="2 3" key="1">
    <citation type="submission" date="2020-01" db="EMBL/GenBank/DDBJ databases">
        <title>Insect and environment-associated Actinomycetes.</title>
        <authorList>
            <person name="Currrie C."/>
            <person name="Chevrette M."/>
            <person name="Carlson C."/>
            <person name="Stubbendieck R."/>
            <person name="Wendt-Pienkowski E."/>
        </authorList>
    </citation>
    <scope>NUCLEOTIDE SEQUENCE [LARGE SCALE GENOMIC DNA]</scope>
    <source>
        <strain evidence="2 3">SID11342</strain>
    </source>
</reference>
<evidence type="ECO:0000256" key="1">
    <source>
        <dbReference type="SAM" id="Phobius"/>
    </source>
</evidence>